<gene>
    <name evidence="1" type="ORF">FVP60_05820</name>
</gene>
<sequence length="83" mass="8729">MRAIDQARASQLVAAQVTGDTEMFAAAVQAMFDDDYGFGEMGATINVLQVLSKDLAGILVDVHGDDAASFVRAVLARQLAEVA</sequence>
<organism evidence="1 2">
    <name type="scientific">Microbacterium mitrae</name>
    <dbReference type="NCBI Taxonomy" id="664640"/>
    <lineage>
        <taxon>Bacteria</taxon>
        <taxon>Bacillati</taxon>
        <taxon>Actinomycetota</taxon>
        <taxon>Actinomycetes</taxon>
        <taxon>Micrococcales</taxon>
        <taxon>Microbacteriaceae</taxon>
        <taxon>Microbacterium</taxon>
    </lineage>
</organism>
<comment type="caution">
    <text evidence="1">The sequence shown here is derived from an EMBL/GenBank/DDBJ whole genome shotgun (WGS) entry which is preliminary data.</text>
</comment>
<keyword evidence="2" id="KW-1185">Reference proteome</keyword>
<evidence type="ECO:0000313" key="2">
    <source>
        <dbReference type="Proteomes" id="UP000321196"/>
    </source>
</evidence>
<dbReference type="Proteomes" id="UP000321196">
    <property type="component" value="Unassembled WGS sequence"/>
</dbReference>
<accession>A0A5C8HTK1</accession>
<protein>
    <submittedName>
        <fullName evidence="1">Uncharacterized protein</fullName>
    </submittedName>
</protein>
<dbReference type="EMBL" id="VRSW01000001">
    <property type="protein sequence ID" value="TXK06468.1"/>
    <property type="molecule type" value="Genomic_DNA"/>
</dbReference>
<proteinExistence type="predicted"/>
<name>A0A5C8HTK1_9MICO</name>
<dbReference type="RefSeq" id="WP_147825272.1">
    <property type="nucleotide sequence ID" value="NZ_BAAARG010000001.1"/>
</dbReference>
<dbReference type="AlphaFoldDB" id="A0A5C8HTK1"/>
<reference evidence="1 2" key="1">
    <citation type="submission" date="2019-08" db="EMBL/GenBank/DDBJ databases">
        <authorList>
            <person name="Dong K."/>
        </authorList>
    </citation>
    <scope>NUCLEOTIDE SEQUENCE [LARGE SCALE GENOMIC DNA]</scope>
    <source>
        <strain evidence="1 2">M4-8</strain>
    </source>
</reference>
<dbReference type="OrthoDB" id="9923957at2"/>
<evidence type="ECO:0000313" key="1">
    <source>
        <dbReference type="EMBL" id="TXK06468.1"/>
    </source>
</evidence>